<accession>A0AAD0ATM0</accession>
<evidence type="ECO:0000313" key="2">
    <source>
        <dbReference type="Proteomes" id="UP000231749"/>
    </source>
</evidence>
<organism evidence="1 2">
    <name type="scientific">Fusobacterium pseudoperiodonticum</name>
    <dbReference type="NCBI Taxonomy" id="2663009"/>
    <lineage>
        <taxon>Bacteria</taxon>
        <taxon>Fusobacteriati</taxon>
        <taxon>Fusobacteriota</taxon>
        <taxon>Fusobacteriia</taxon>
        <taxon>Fusobacteriales</taxon>
        <taxon>Fusobacteriaceae</taxon>
        <taxon>Fusobacterium</taxon>
    </lineage>
</organism>
<protein>
    <submittedName>
        <fullName evidence="1">Uncharacterized protein</fullName>
    </submittedName>
</protein>
<dbReference type="AlphaFoldDB" id="A0AAD0ATM0"/>
<dbReference type="Proteomes" id="UP000231749">
    <property type="component" value="Chromosome"/>
</dbReference>
<dbReference type="RefSeq" id="WP_099991213.1">
    <property type="nucleotide sequence ID" value="NZ_CP024702.1"/>
</dbReference>
<evidence type="ECO:0000313" key="1">
    <source>
        <dbReference type="EMBL" id="ATV67013.1"/>
    </source>
</evidence>
<proteinExistence type="predicted"/>
<dbReference type="EMBL" id="CP024702">
    <property type="protein sequence ID" value="ATV67013.1"/>
    <property type="molecule type" value="Genomic_DNA"/>
</dbReference>
<sequence length="200" mass="23624">MIKAKPKNKREIKINEAKEINIIRKPTDIKLEVTQFITVILNISRVCENHKRIWDNQIKYNDGVIKFDKLMLISQVKKTADNLFEDYFEPREDSERIDDDDFENNIFYTNLMNIEAQKYIEGLNEVPVLTVDDIVEKLPAGFTATLFVWKSLIKEFETAKVKKVIKTLKIDSFFIDRLIKLSTNYFKWIKEELKIEKLGA</sequence>
<gene>
    <name evidence="1" type="ORF">CTM86_10805</name>
</gene>
<name>A0AAD0ATM0_9FUSO</name>
<reference evidence="2" key="1">
    <citation type="submission" date="2017-11" db="EMBL/GenBank/DDBJ databases">
        <title>Genome sequencing of Fusobacterium periodonticum KCOM 1282.</title>
        <authorList>
            <person name="Kook J.-K."/>
            <person name="Park S.-N."/>
            <person name="Lim Y.K."/>
        </authorList>
    </citation>
    <scope>NUCLEOTIDE SEQUENCE [LARGE SCALE GENOMIC DNA]</scope>
    <source>
        <strain evidence="2">KCOM 1282</strain>
    </source>
</reference>